<feature type="transmembrane region" description="Helical" evidence="2">
    <location>
        <begin position="681"/>
        <end position="703"/>
    </location>
</feature>
<feature type="transmembrane region" description="Helical" evidence="2">
    <location>
        <begin position="620"/>
        <end position="638"/>
    </location>
</feature>
<keyword evidence="2" id="KW-1133">Transmembrane helix</keyword>
<keyword evidence="2" id="KW-0472">Membrane</keyword>
<name>A0A7G9R186_9MICO</name>
<dbReference type="EMBL" id="CP060712">
    <property type="protein sequence ID" value="QNN49361.1"/>
    <property type="molecule type" value="Genomic_DNA"/>
</dbReference>
<sequence length="719" mass="75148">MTRAALAPALAFVALVAGLLVATPTPANAEQTGAVVLVGTGGVSWSDVDEETTPNLWSLLRDGSSAALSVRSVTSTTCPGDGWLGLSAGTRAGVPREGSEPNPANRPCPEDPTVVDGRVTEWDDYLDAAEEQSFDTHLGLLAEQVEDAGMCVEAVGAGAAAGAARPDGTVEHYTDFVPENLLVDLNTCPVTLVDVGALRDPQDVADGEFTSGSREEQLRAIDQRIGQVLEAGPNGADFVVASLADAGLSERLRLVIARGPHFGPGTLHSGSTRQVGLTQSPDLTATVLADVGLSVPDAVTGSPLTSDPAADNSERRARERLTALRDLDEASHDVHGLVEPFFQVFAYGQLVVYLLVLLVWKGRIGSEETRTTVLLRVRALSVAAASVPVSTFLANLVPWWRFPLEMLAVVVAVLAFVAVIAGAALRGPWARWQLGPMAFVSAVTATVLAADVVTGSRLQLSSLMGLQPVVAGRFYGMGNPTFALFGTATLLLATAVSSWLVLRGAPGPAAVAVAVLGLGALLVDGAPFWGADGGGPPALLPAVVYLVLAVLGIRMTWRRWLLVAVAVVLVFFGVAGADWLRAPADRSHLGRFVQAMIDGTAGDIVLRKAHQNWDILTSNAPLTLLVPAALLFVVYVLARPTSWGSRALQRSYDGAPTLRPGLVALVLMLAIGFAVNDSGVAIPAVGATLAVPLIVSVSVGFLLEEARTTAPTRRARRRR</sequence>
<proteinExistence type="predicted"/>
<feature type="transmembrane region" description="Helical" evidence="2">
    <location>
        <begin position="437"/>
        <end position="460"/>
    </location>
</feature>
<evidence type="ECO:0000313" key="4">
    <source>
        <dbReference type="EMBL" id="QNN49361.1"/>
    </source>
</evidence>
<feature type="transmembrane region" description="Helical" evidence="2">
    <location>
        <begin position="406"/>
        <end position="425"/>
    </location>
</feature>
<protein>
    <recommendedName>
        <fullName evidence="6">Alkaline phosphatase family protein</fullName>
    </recommendedName>
</protein>
<reference evidence="4 5" key="1">
    <citation type="submission" date="2020-08" db="EMBL/GenBank/DDBJ databases">
        <title>Genome sequence of Phycicoccus endophyticus JCM 31784T.</title>
        <authorList>
            <person name="Hyun D.-W."/>
            <person name="Bae J.-W."/>
        </authorList>
    </citation>
    <scope>NUCLEOTIDE SEQUENCE [LARGE SCALE GENOMIC DNA]</scope>
    <source>
        <strain evidence="4 5">JCM 31784</strain>
    </source>
</reference>
<feature type="transmembrane region" description="Helical" evidence="2">
    <location>
        <begin position="658"/>
        <end position="675"/>
    </location>
</feature>
<dbReference type="RefSeq" id="WP_166099621.1">
    <property type="nucleotide sequence ID" value="NZ_BMMY01000005.1"/>
</dbReference>
<evidence type="ECO:0000256" key="1">
    <source>
        <dbReference type="SAM" id="MobiDB-lite"/>
    </source>
</evidence>
<feature type="region of interest" description="Disordered" evidence="1">
    <location>
        <begin position="84"/>
        <end position="114"/>
    </location>
</feature>
<feature type="signal peptide" evidence="3">
    <location>
        <begin position="1"/>
        <end position="29"/>
    </location>
</feature>
<feature type="transmembrane region" description="Helical" evidence="2">
    <location>
        <begin position="535"/>
        <end position="553"/>
    </location>
</feature>
<evidence type="ECO:0000256" key="2">
    <source>
        <dbReference type="SAM" id="Phobius"/>
    </source>
</evidence>
<dbReference type="KEGG" id="pei:H9L10_14365"/>
<keyword evidence="3" id="KW-0732">Signal</keyword>
<keyword evidence="2" id="KW-0812">Transmembrane</keyword>
<feature type="transmembrane region" description="Helical" evidence="2">
    <location>
        <begin position="560"/>
        <end position="580"/>
    </location>
</feature>
<evidence type="ECO:0000313" key="5">
    <source>
        <dbReference type="Proteomes" id="UP000515976"/>
    </source>
</evidence>
<evidence type="ECO:0008006" key="6">
    <source>
        <dbReference type="Google" id="ProtNLM"/>
    </source>
</evidence>
<gene>
    <name evidence="4" type="ORF">H9L10_14365</name>
</gene>
<dbReference type="Gene3D" id="3.40.720.10">
    <property type="entry name" value="Alkaline Phosphatase, subunit A"/>
    <property type="match status" value="1"/>
</dbReference>
<dbReference type="AlphaFoldDB" id="A0A7G9R186"/>
<feature type="transmembrane region" description="Helical" evidence="2">
    <location>
        <begin position="341"/>
        <end position="360"/>
    </location>
</feature>
<keyword evidence="5" id="KW-1185">Reference proteome</keyword>
<evidence type="ECO:0000256" key="3">
    <source>
        <dbReference type="SAM" id="SignalP"/>
    </source>
</evidence>
<feature type="transmembrane region" description="Helical" evidence="2">
    <location>
        <begin position="509"/>
        <end position="529"/>
    </location>
</feature>
<feature type="transmembrane region" description="Helical" evidence="2">
    <location>
        <begin position="480"/>
        <end position="502"/>
    </location>
</feature>
<dbReference type="Proteomes" id="UP000515976">
    <property type="component" value="Chromosome"/>
</dbReference>
<dbReference type="InterPro" id="IPR017850">
    <property type="entry name" value="Alkaline_phosphatase_core_sf"/>
</dbReference>
<feature type="transmembrane region" description="Helical" evidence="2">
    <location>
        <begin position="380"/>
        <end position="400"/>
    </location>
</feature>
<accession>A0A7G9R186</accession>
<organism evidence="4 5">
    <name type="scientific">Phycicoccus endophyticus</name>
    <dbReference type="NCBI Taxonomy" id="1690220"/>
    <lineage>
        <taxon>Bacteria</taxon>
        <taxon>Bacillati</taxon>
        <taxon>Actinomycetota</taxon>
        <taxon>Actinomycetes</taxon>
        <taxon>Micrococcales</taxon>
        <taxon>Intrasporangiaceae</taxon>
        <taxon>Phycicoccus</taxon>
    </lineage>
</organism>
<dbReference type="SUPFAM" id="SSF53649">
    <property type="entry name" value="Alkaline phosphatase-like"/>
    <property type="match status" value="1"/>
</dbReference>
<feature type="chain" id="PRO_5028964552" description="Alkaline phosphatase family protein" evidence="3">
    <location>
        <begin position="30"/>
        <end position="719"/>
    </location>
</feature>